<evidence type="ECO:0008006" key="3">
    <source>
        <dbReference type="Google" id="ProtNLM"/>
    </source>
</evidence>
<dbReference type="Gene3D" id="3.40.50.720">
    <property type="entry name" value="NAD(P)-binding Rossmann-like Domain"/>
    <property type="match status" value="1"/>
</dbReference>
<sequence>MAKIRIAIAGIGNCASALIQGISFYSKSSRRSVPGLMHPSLGGYSLKDITIVAAFDIDRRKVGKTLTQAIFALPNCTATITTNIRVSPDFSH</sequence>
<protein>
    <recommendedName>
        <fullName evidence="3">Inositol-3-phosphate synthase</fullName>
    </recommendedName>
</protein>
<dbReference type="PANTHER" id="PTHR43125:SF1">
    <property type="entry name" value="INOSITOL-3-PHOSPHATE SYNTHASE"/>
    <property type="match status" value="1"/>
</dbReference>
<dbReference type="SUPFAM" id="SSF51735">
    <property type="entry name" value="NAD(P)-binding Rossmann-fold domains"/>
    <property type="match status" value="1"/>
</dbReference>
<accession>A0A1G1VR44</accession>
<dbReference type="InterPro" id="IPR036291">
    <property type="entry name" value="NAD(P)-bd_dom_sf"/>
</dbReference>
<dbReference type="Proteomes" id="UP000177324">
    <property type="component" value="Unassembled WGS sequence"/>
</dbReference>
<proteinExistence type="predicted"/>
<dbReference type="GO" id="GO:0004512">
    <property type="term" value="F:inositol-3-phosphate synthase activity"/>
    <property type="evidence" value="ECO:0007669"/>
    <property type="project" value="TreeGrafter"/>
</dbReference>
<dbReference type="EMBL" id="MHCH01000014">
    <property type="protein sequence ID" value="OGY17878.1"/>
    <property type="molecule type" value="Genomic_DNA"/>
</dbReference>
<gene>
    <name evidence="1" type="ORF">A2784_01615</name>
</gene>
<name>A0A1G1VR44_9BACT</name>
<dbReference type="InterPro" id="IPR052199">
    <property type="entry name" value="MIPS"/>
</dbReference>
<reference evidence="1 2" key="1">
    <citation type="journal article" date="2016" name="Nat. Commun.">
        <title>Thousands of microbial genomes shed light on interconnected biogeochemical processes in an aquifer system.</title>
        <authorList>
            <person name="Anantharaman K."/>
            <person name="Brown C.T."/>
            <person name="Hug L.A."/>
            <person name="Sharon I."/>
            <person name="Castelle C.J."/>
            <person name="Probst A.J."/>
            <person name="Thomas B.C."/>
            <person name="Singh A."/>
            <person name="Wilkins M.J."/>
            <person name="Karaoz U."/>
            <person name="Brodie E.L."/>
            <person name="Williams K.H."/>
            <person name="Hubbard S.S."/>
            <person name="Banfield J.F."/>
        </authorList>
    </citation>
    <scope>NUCLEOTIDE SEQUENCE [LARGE SCALE GENOMIC DNA]</scope>
</reference>
<evidence type="ECO:0000313" key="2">
    <source>
        <dbReference type="Proteomes" id="UP000177324"/>
    </source>
</evidence>
<evidence type="ECO:0000313" key="1">
    <source>
        <dbReference type="EMBL" id="OGY17878.1"/>
    </source>
</evidence>
<dbReference type="GO" id="GO:0006021">
    <property type="term" value="P:inositol biosynthetic process"/>
    <property type="evidence" value="ECO:0007669"/>
    <property type="project" value="TreeGrafter"/>
</dbReference>
<dbReference type="STRING" id="1797589.A2784_01615"/>
<dbReference type="AlphaFoldDB" id="A0A1G1VR44"/>
<organism evidence="1 2">
    <name type="scientific">Candidatus Chisholmbacteria bacterium RIFCSPHIGHO2_01_FULL_48_12</name>
    <dbReference type="NCBI Taxonomy" id="1797589"/>
    <lineage>
        <taxon>Bacteria</taxon>
        <taxon>Candidatus Chisholmiibacteriota</taxon>
    </lineage>
</organism>
<comment type="caution">
    <text evidence="1">The sequence shown here is derived from an EMBL/GenBank/DDBJ whole genome shotgun (WGS) entry which is preliminary data.</text>
</comment>
<dbReference type="PANTHER" id="PTHR43125">
    <property type="entry name" value="INOSITOL-3-PHOSPHATE SYNTHASE"/>
    <property type="match status" value="1"/>
</dbReference>